<keyword evidence="9" id="KW-1185">Reference proteome</keyword>
<evidence type="ECO:0000256" key="4">
    <source>
        <dbReference type="ARBA" id="ARBA00023065"/>
    </source>
</evidence>
<dbReference type="SUPFAM" id="SSF47928">
    <property type="entry name" value="N-terminal domain of the delta subunit of the F1F0-ATP synthase"/>
    <property type="match status" value="1"/>
</dbReference>
<evidence type="ECO:0000313" key="8">
    <source>
        <dbReference type="EMBL" id="RAJ85953.1"/>
    </source>
</evidence>
<keyword evidence="7" id="KW-1003">Cell membrane</keyword>
<comment type="function">
    <text evidence="7">This protein is part of the stalk that links CF(0) to CF(1). It either transmits conformational changes from CF(0) to CF(1) or is implicated in proton conduction.</text>
</comment>
<comment type="subcellular location">
    <subcellularLocation>
        <location evidence="7">Cell membrane</location>
        <topology evidence="7">Peripheral membrane protein</topology>
    </subcellularLocation>
    <subcellularLocation>
        <location evidence="1">Membrane</location>
    </subcellularLocation>
</comment>
<organism evidence="8 9">
    <name type="scientific">Chitinophaga dinghuensis</name>
    <dbReference type="NCBI Taxonomy" id="1539050"/>
    <lineage>
        <taxon>Bacteria</taxon>
        <taxon>Pseudomonadati</taxon>
        <taxon>Bacteroidota</taxon>
        <taxon>Chitinophagia</taxon>
        <taxon>Chitinophagales</taxon>
        <taxon>Chitinophagaceae</taxon>
        <taxon>Chitinophaga</taxon>
    </lineage>
</organism>
<evidence type="ECO:0000256" key="1">
    <source>
        <dbReference type="ARBA" id="ARBA00004370"/>
    </source>
</evidence>
<comment type="function">
    <text evidence="7">F(1)F(0) ATP synthase produces ATP from ADP in the presence of a proton or sodium gradient. F-type ATPases consist of two structural domains, F(1) containing the extramembraneous catalytic core and F(0) containing the membrane proton channel, linked together by a central stalk and a peripheral stalk. During catalysis, ATP synthesis in the catalytic domain of F(1) is coupled via a rotary mechanism of the central stalk subunits to proton translocation.</text>
</comment>
<dbReference type="InterPro" id="IPR000711">
    <property type="entry name" value="ATPase_OSCP/dsu"/>
</dbReference>
<dbReference type="PROSITE" id="PS00389">
    <property type="entry name" value="ATPASE_DELTA"/>
    <property type="match status" value="1"/>
</dbReference>
<dbReference type="HAMAP" id="MF_01416">
    <property type="entry name" value="ATP_synth_delta_bact"/>
    <property type="match status" value="1"/>
</dbReference>
<reference evidence="8 9" key="1">
    <citation type="submission" date="2018-06" db="EMBL/GenBank/DDBJ databases">
        <title>Genomic Encyclopedia of Archaeal and Bacterial Type Strains, Phase II (KMG-II): from individual species to whole genera.</title>
        <authorList>
            <person name="Goeker M."/>
        </authorList>
    </citation>
    <scope>NUCLEOTIDE SEQUENCE [LARGE SCALE GENOMIC DNA]</scope>
    <source>
        <strain evidence="8 9">DSM 29821</strain>
    </source>
</reference>
<dbReference type="Pfam" id="PF00213">
    <property type="entry name" value="OSCP"/>
    <property type="match status" value="1"/>
</dbReference>
<evidence type="ECO:0000256" key="2">
    <source>
        <dbReference type="ARBA" id="ARBA00022448"/>
    </source>
</evidence>
<evidence type="ECO:0000256" key="3">
    <source>
        <dbReference type="ARBA" id="ARBA00022781"/>
    </source>
</evidence>
<dbReference type="GO" id="GO:0045259">
    <property type="term" value="C:proton-transporting ATP synthase complex"/>
    <property type="evidence" value="ECO:0007669"/>
    <property type="project" value="UniProtKB-KW"/>
</dbReference>
<keyword evidence="7" id="KW-0139">CF(1)</keyword>
<dbReference type="InterPro" id="IPR020781">
    <property type="entry name" value="ATPase_OSCP/d_CS"/>
</dbReference>
<dbReference type="PANTHER" id="PTHR11910">
    <property type="entry name" value="ATP SYNTHASE DELTA CHAIN"/>
    <property type="match status" value="1"/>
</dbReference>
<comment type="similarity">
    <text evidence="7">Belongs to the ATPase delta chain family.</text>
</comment>
<keyword evidence="2 7" id="KW-0813">Transport</keyword>
<keyword evidence="5 7" id="KW-0472">Membrane</keyword>
<dbReference type="NCBIfam" id="TIGR01145">
    <property type="entry name" value="ATP_synt_delta"/>
    <property type="match status" value="1"/>
</dbReference>
<keyword evidence="3 7" id="KW-0375">Hydrogen ion transport</keyword>
<dbReference type="OrthoDB" id="9802471at2"/>
<dbReference type="GO" id="GO:0005886">
    <property type="term" value="C:plasma membrane"/>
    <property type="evidence" value="ECO:0007669"/>
    <property type="project" value="UniProtKB-SubCell"/>
</dbReference>
<dbReference type="Proteomes" id="UP000249819">
    <property type="component" value="Unassembled WGS sequence"/>
</dbReference>
<keyword evidence="6 7" id="KW-0066">ATP synthesis</keyword>
<proteinExistence type="inferred from homology"/>
<dbReference type="InterPro" id="IPR026015">
    <property type="entry name" value="ATP_synth_OSCP/delta_N_sf"/>
</dbReference>
<name>A0A327W986_9BACT</name>
<dbReference type="Gene3D" id="1.10.520.20">
    <property type="entry name" value="N-terminal domain of the delta subunit of the F1F0-ATP synthase"/>
    <property type="match status" value="1"/>
</dbReference>
<dbReference type="PRINTS" id="PR00125">
    <property type="entry name" value="ATPASEDELTA"/>
</dbReference>
<dbReference type="AlphaFoldDB" id="A0A327W986"/>
<evidence type="ECO:0000256" key="7">
    <source>
        <dbReference type="HAMAP-Rule" id="MF_01416"/>
    </source>
</evidence>
<evidence type="ECO:0000313" key="9">
    <source>
        <dbReference type="Proteomes" id="UP000249819"/>
    </source>
</evidence>
<evidence type="ECO:0000256" key="6">
    <source>
        <dbReference type="ARBA" id="ARBA00023310"/>
    </source>
</evidence>
<dbReference type="EMBL" id="QLMA01000002">
    <property type="protein sequence ID" value="RAJ85953.1"/>
    <property type="molecule type" value="Genomic_DNA"/>
</dbReference>
<accession>A0A327W986</accession>
<comment type="caution">
    <text evidence="8">The sequence shown here is derived from an EMBL/GenBank/DDBJ whole genome shotgun (WGS) entry which is preliminary data.</text>
</comment>
<dbReference type="RefSeq" id="WP_111591573.1">
    <property type="nucleotide sequence ID" value="NZ_QLMA01000002.1"/>
</dbReference>
<sequence>MQNPRLASRYAKSLIDLVLEKNQLEEVHTDMLFLQQVMKSNRDVVLLLKSPIIKADAKQKILDAVLNGRVNSTTQLFIKLLVSKGRESFLPEIAVEFGKQYNVIKNIRTVNLTTAVPMEQATLDMIQQKVAVGNQQVKLEAKVNPELIGGFVLETGDQLYDASVQNELKNLKQQFNKNIYVSEIR</sequence>
<dbReference type="GO" id="GO:0046933">
    <property type="term" value="F:proton-transporting ATP synthase activity, rotational mechanism"/>
    <property type="evidence" value="ECO:0007669"/>
    <property type="project" value="UniProtKB-UniRule"/>
</dbReference>
<keyword evidence="4 7" id="KW-0406">Ion transport</keyword>
<protein>
    <recommendedName>
        <fullName evidence="7">ATP synthase subunit delta</fullName>
    </recommendedName>
    <alternativeName>
        <fullName evidence="7">ATP synthase F(1) sector subunit delta</fullName>
    </alternativeName>
    <alternativeName>
        <fullName evidence="7">F-type ATPase subunit delta</fullName>
        <shortName evidence="7">F-ATPase subunit delta</shortName>
    </alternativeName>
</protein>
<evidence type="ECO:0000256" key="5">
    <source>
        <dbReference type="ARBA" id="ARBA00023136"/>
    </source>
</evidence>
<gene>
    <name evidence="7" type="primary">atpH</name>
    <name evidence="8" type="ORF">CLV59_102660</name>
</gene>